<evidence type="ECO:0000313" key="1">
    <source>
        <dbReference type="EMBL" id="KAG9460556.1"/>
    </source>
</evidence>
<gene>
    <name evidence="1" type="ORF">GDO78_021008</name>
</gene>
<protein>
    <submittedName>
        <fullName evidence="1">Uncharacterized protein</fullName>
    </submittedName>
</protein>
<organism evidence="1 2">
    <name type="scientific">Eleutherodactylus coqui</name>
    <name type="common">Puerto Rican coqui</name>
    <dbReference type="NCBI Taxonomy" id="57060"/>
    <lineage>
        <taxon>Eukaryota</taxon>
        <taxon>Metazoa</taxon>
        <taxon>Chordata</taxon>
        <taxon>Craniata</taxon>
        <taxon>Vertebrata</taxon>
        <taxon>Euteleostomi</taxon>
        <taxon>Amphibia</taxon>
        <taxon>Batrachia</taxon>
        <taxon>Anura</taxon>
        <taxon>Neobatrachia</taxon>
        <taxon>Hyloidea</taxon>
        <taxon>Eleutherodactylidae</taxon>
        <taxon>Eleutherodactylinae</taxon>
        <taxon>Eleutherodactylus</taxon>
        <taxon>Eleutherodactylus</taxon>
    </lineage>
</organism>
<evidence type="ECO:0000313" key="2">
    <source>
        <dbReference type="Proteomes" id="UP000770717"/>
    </source>
</evidence>
<name>A0A8J6EBP4_ELECQ</name>
<proteinExistence type="predicted"/>
<dbReference type="Proteomes" id="UP000770717">
    <property type="component" value="Unassembled WGS sequence"/>
</dbReference>
<keyword evidence="2" id="KW-1185">Reference proteome</keyword>
<dbReference type="AlphaFoldDB" id="A0A8J6EBP4"/>
<accession>A0A8J6EBP4</accession>
<reference evidence="1" key="1">
    <citation type="thesis" date="2020" institute="ProQuest LLC" country="789 East Eisenhower Parkway, Ann Arbor, MI, USA">
        <title>Comparative Genomics and Chromosome Evolution.</title>
        <authorList>
            <person name="Mudd A.B."/>
        </authorList>
    </citation>
    <scope>NUCLEOTIDE SEQUENCE</scope>
    <source>
        <strain evidence="1">HN-11 Male</strain>
        <tissue evidence="1">Kidney and liver</tissue>
    </source>
</reference>
<comment type="caution">
    <text evidence="1">The sequence shown here is derived from an EMBL/GenBank/DDBJ whole genome shotgun (WGS) entry which is preliminary data.</text>
</comment>
<sequence length="132" mass="14873">MESGFAFNSQSLSQGLYKESDFGLKECCLPIGGTVEVLFHLFYLQSRISNRSRERCIAAGIKTCKNLLMNMAHHTADGYSLRKASWALVVHVKRMCSRNFIGKLAAVQVCLSVARAQEVLHELYMNNEISQR</sequence>
<dbReference type="EMBL" id="WNTK01058016">
    <property type="protein sequence ID" value="KAG9460556.1"/>
    <property type="molecule type" value="Genomic_DNA"/>
</dbReference>